<evidence type="ECO:0000256" key="4">
    <source>
        <dbReference type="ARBA" id="ARBA00023054"/>
    </source>
</evidence>
<evidence type="ECO:0000313" key="9">
    <source>
        <dbReference type="EMBL" id="PZO15129.1"/>
    </source>
</evidence>
<dbReference type="InterPro" id="IPR027417">
    <property type="entry name" value="P-loop_NTPase"/>
</dbReference>
<feature type="compositionally biased region" description="Polar residues" evidence="7">
    <location>
        <begin position="599"/>
        <end position="612"/>
    </location>
</feature>
<evidence type="ECO:0000256" key="2">
    <source>
        <dbReference type="ARBA" id="ARBA00022741"/>
    </source>
</evidence>
<dbReference type="EMBL" id="QBMC01000097">
    <property type="protein sequence ID" value="PZO15129.1"/>
    <property type="molecule type" value="Genomic_DNA"/>
</dbReference>
<dbReference type="GO" id="GO:0030261">
    <property type="term" value="P:chromosome condensation"/>
    <property type="evidence" value="ECO:0007669"/>
    <property type="project" value="InterPro"/>
</dbReference>
<keyword evidence="1 6" id="KW-0963">Cytoplasm</keyword>
<evidence type="ECO:0000256" key="3">
    <source>
        <dbReference type="ARBA" id="ARBA00022840"/>
    </source>
</evidence>
<comment type="domain">
    <text evidence="6">Contains large globular domains required for ATP hydrolysis at each terminus and a third globular domain forming a flexible hinge near the middle of the molecule. These domains are separated by coiled-coil structures.</text>
</comment>
<feature type="compositionally biased region" description="Basic and acidic residues" evidence="7">
    <location>
        <begin position="990"/>
        <end position="1006"/>
    </location>
</feature>
<comment type="similarity">
    <text evidence="6">Belongs to the SMC family.</text>
</comment>
<keyword evidence="5 6" id="KW-0238">DNA-binding</keyword>
<keyword evidence="4 6" id="KW-0175">Coiled coil</keyword>
<dbReference type="InterPro" id="IPR011890">
    <property type="entry name" value="SMC_prok"/>
</dbReference>
<dbReference type="GO" id="GO:0005737">
    <property type="term" value="C:cytoplasm"/>
    <property type="evidence" value="ECO:0007669"/>
    <property type="project" value="UniProtKB-SubCell"/>
</dbReference>
<feature type="region of interest" description="Disordered" evidence="7">
    <location>
        <begin position="990"/>
        <end position="1013"/>
    </location>
</feature>
<feature type="region of interest" description="Disordered" evidence="7">
    <location>
        <begin position="146"/>
        <end position="184"/>
    </location>
</feature>
<keyword evidence="3 6" id="KW-0067">ATP-binding</keyword>
<feature type="region of interest" description="Disordered" evidence="7">
    <location>
        <begin position="589"/>
        <end position="612"/>
    </location>
</feature>
<dbReference type="Pfam" id="PF02463">
    <property type="entry name" value="SMC_N"/>
    <property type="match status" value="2"/>
</dbReference>
<feature type="compositionally biased region" description="Basic and acidic residues" evidence="7">
    <location>
        <begin position="523"/>
        <end position="550"/>
    </location>
</feature>
<feature type="coiled-coil region" evidence="6">
    <location>
        <begin position="255"/>
        <end position="313"/>
    </location>
</feature>
<dbReference type="SUPFAM" id="SSF52540">
    <property type="entry name" value="P-loop containing nucleoside triphosphate hydrolases"/>
    <property type="match status" value="1"/>
</dbReference>
<comment type="function">
    <text evidence="6">Required for chromosome condensation and partitioning.</text>
</comment>
<reference evidence="10" key="1">
    <citation type="submission" date="2018-04" db="EMBL/GenBank/DDBJ databases">
        <authorList>
            <person name="Cornet L."/>
        </authorList>
    </citation>
    <scope>NUCLEOTIDE SEQUENCE [LARGE SCALE GENOMIC DNA]</scope>
</reference>
<dbReference type="GO" id="GO:0006260">
    <property type="term" value="P:DNA replication"/>
    <property type="evidence" value="ECO:0007669"/>
    <property type="project" value="UniProtKB-UniRule"/>
</dbReference>
<sequence length="1272" mass="143181">MHVKRVELSNFKSFGGSTDVPLLPGFTVISGPNGSGKSNILDSLLFCLGLASSRGMRAERLPDLVNQTQAKRRATVETIVTATFDISDVADMLITEGEDEIVLRSDQDEAQALADDAIEAEGIEAQALADDDSLDATGLAMEVFEASNHLPSKGTPSNGTPTNGRAASQNGSGQHGTPPNEWQVTRRLRVTAQGTYTSNYYINGEPCTLNQLHEQLQRFRIYPEGYNVVLQGDVTSIISMNARERREIIDELAGVASFDRKINQAKSKLDVVKDREERFRIVEKELIDQLERLDQDRKKAEKYKQLKATLQEQQRWEGVMTWRANQRQAEGLIGQIERGQQEGEGIEQKITALAEQMEQTAEALEGLNAQVKALGEEEYLTLQATLATQEAELRQLVRQTEGLGGSAREVAAQLGNLQATIQTQSGQLETLGQRLKTLTEEDLEQLQASRDEALKMLEAKREETTEIADQSQAWIKQQTNLRHQIETLLAKLEPQRSEQVRLQERISQLEAQTVTQRETLAGLEREMSGDAALSERKKADSSDGQTHENENSGQAKIQSLAQAVAEAEAELQTQTQTLNRLLQEQREKQRELDKLEAQEQATKESQGTQATETLKRSGISGLCGIVAELGQVDKKFQLALEIAAGGRMGFMVVEDDRVASQGIDLLKQKRAGRATFLPLNKIRVPNFKPADKWNRPDGFIDYAVNLIECEDKYADVFAFVFGNTVVFESLAEARRNMGKFRMVTLEGEILESSGAMTGGSLRRGGQLHFGTVAAGESEEAKGLRDRLAEINSILSRCEQTVNQLTMQAKAKSQALIEARQSYREEELKASQAASQKQALTQRLKQTKDQLDRSDREQAQTKKRLSEIESALPSQERILTDQRQALAEMEKSQSHSEWQQAQGQVRTFEARLNEEQQKLREAERQQQDLAAQQERLQERIQRDLSQIAALREQQQTQINQQSELMKQQQGLKETSEQTRGAIAILDEKLKQEKNQRDAKERQYKEEQNQQQNNQWQLQKLQETQALRRQQLEDLQATIAQQAIELPEALPEIPEDLTLEELNKSLKSLQRRLEALEPVNMLALEEYERTLERLEELTEKLTTLEEERTELLLRIENFTTLRKEAFKEAFDAVNENFVSIFEELSDGDGYLQLEDTQDPFNGGLTLVAHPKGKQVRRLASMSGGEKSLTALSFIFALQRYRPSPFYAFDEVDMFLDGANVERLSKMIQQQAKLAQFIVVSLRRPMIEAAERTIGVTQARGAYTQVLGINLAKAT</sequence>
<evidence type="ECO:0000256" key="1">
    <source>
        <dbReference type="ARBA" id="ARBA00022490"/>
    </source>
</evidence>
<feature type="domain" description="SMC hinge" evidence="8">
    <location>
        <begin position="620"/>
        <end position="737"/>
    </location>
</feature>
<dbReference type="AlphaFoldDB" id="A0A2W4UEA2"/>
<dbReference type="SUPFAM" id="SSF75553">
    <property type="entry name" value="Smc hinge domain"/>
    <property type="match status" value="1"/>
</dbReference>
<dbReference type="GO" id="GO:0007059">
    <property type="term" value="P:chromosome segregation"/>
    <property type="evidence" value="ECO:0007669"/>
    <property type="project" value="UniProtKB-UniRule"/>
</dbReference>
<reference evidence="9 10" key="2">
    <citation type="submission" date="2018-06" db="EMBL/GenBank/DDBJ databases">
        <title>Metagenomic assembly of (sub)arctic Cyanobacteria and their associated microbiome from non-axenic cultures.</title>
        <authorList>
            <person name="Baurain D."/>
        </authorList>
    </citation>
    <scope>NUCLEOTIDE SEQUENCE [LARGE SCALE GENOMIC DNA]</scope>
    <source>
        <strain evidence="9">ULC129bin1</strain>
    </source>
</reference>
<dbReference type="PANTHER" id="PTHR18937">
    <property type="entry name" value="STRUCTURAL MAINTENANCE OF CHROMOSOMES SMC FAMILY MEMBER"/>
    <property type="match status" value="1"/>
</dbReference>
<feature type="compositionally biased region" description="Basic and acidic residues" evidence="7">
    <location>
        <begin position="845"/>
        <end position="866"/>
    </location>
</feature>
<evidence type="ECO:0000313" key="10">
    <source>
        <dbReference type="Proteomes" id="UP000249354"/>
    </source>
</evidence>
<dbReference type="GO" id="GO:0003677">
    <property type="term" value="F:DNA binding"/>
    <property type="evidence" value="ECO:0007669"/>
    <property type="project" value="UniProtKB-UniRule"/>
</dbReference>
<dbReference type="HAMAP" id="MF_01894">
    <property type="entry name" value="Smc_prok"/>
    <property type="match status" value="1"/>
</dbReference>
<dbReference type="Gene3D" id="3.30.70.1620">
    <property type="match status" value="1"/>
</dbReference>
<dbReference type="PIRSF" id="PIRSF005719">
    <property type="entry name" value="SMC"/>
    <property type="match status" value="1"/>
</dbReference>
<feature type="region of interest" description="Disordered" evidence="7">
    <location>
        <begin position="517"/>
        <end position="556"/>
    </location>
</feature>
<dbReference type="Gene3D" id="1.20.1060.20">
    <property type="match status" value="1"/>
</dbReference>
<feature type="compositionally biased region" description="Polar residues" evidence="7">
    <location>
        <begin position="154"/>
        <end position="183"/>
    </location>
</feature>
<feature type="region of interest" description="Disordered" evidence="7">
    <location>
        <begin position="839"/>
        <end position="866"/>
    </location>
</feature>
<comment type="subunit">
    <text evidence="6">Homodimer.</text>
</comment>
<dbReference type="InterPro" id="IPR010935">
    <property type="entry name" value="SMC_hinge"/>
</dbReference>
<feature type="coiled-coil region" evidence="6">
    <location>
        <begin position="904"/>
        <end position="952"/>
    </location>
</feature>
<dbReference type="SMART" id="SM00968">
    <property type="entry name" value="SMC_hinge"/>
    <property type="match status" value="1"/>
</dbReference>
<dbReference type="Pfam" id="PF06470">
    <property type="entry name" value="SMC_hinge"/>
    <property type="match status" value="1"/>
</dbReference>
<dbReference type="InterPro" id="IPR036277">
    <property type="entry name" value="SMC_hinge_sf"/>
</dbReference>
<evidence type="ECO:0000259" key="8">
    <source>
        <dbReference type="SMART" id="SM00968"/>
    </source>
</evidence>
<dbReference type="InterPro" id="IPR024704">
    <property type="entry name" value="SMC"/>
</dbReference>
<dbReference type="GO" id="GO:0016887">
    <property type="term" value="F:ATP hydrolysis activity"/>
    <property type="evidence" value="ECO:0007669"/>
    <property type="project" value="InterPro"/>
</dbReference>
<feature type="coiled-coil region" evidence="6">
    <location>
        <begin position="350"/>
        <end position="463"/>
    </location>
</feature>
<evidence type="ECO:0000256" key="6">
    <source>
        <dbReference type="HAMAP-Rule" id="MF_01894"/>
    </source>
</evidence>
<dbReference type="GO" id="GO:0005694">
    <property type="term" value="C:chromosome"/>
    <property type="evidence" value="ECO:0007669"/>
    <property type="project" value="InterPro"/>
</dbReference>
<dbReference type="NCBIfam" id="TIGR02169">
    <property type="entry name" value="SMC_prok_A"/>
    <property type="match status" value="1"/>
</dbReference>
<evidence type="ECO:0000256" key="5">
    <source>
        <dbReference type="ARBA" id="ARBA00023125"/>
    </source>
</evidence>
<keyword evidence="2 6" id="KW-0547">Nucleotide-binding</keyword>
<feature type="binding site" evidence="6">
    <location>
        <begin position="32"/>
        <end position="39"/>
    </location>
    <ligand>
        <name>ATP</name>
        <dbReference type="ChEBI" id="CHEBI:30616"/>
    </ligand>
</feature>
<dbReference type="GO" id="GO:0005524">
    <property type="term" value="F:ATP binding"/>
    <property type="evidence" value="ECO:0007669"/>
    <property type="project" value="UniProtKB-UniRule"/>
</dbReference>
<accession>A0A2W4UEA2</accession>
<dbReference type="InterPro" id="IPR003395">
    <property type="entry name" value="RecF/RecN/SMC_N"/>
</dbReference>
<protein>
    <recommendedName>
        <fullName evidence="6">Chromosome partition protein Smc</fullName>
    </recommendedName>
</protein>
<dbReference type="GO" id="GO:0007062">
    <property type="term" value="P:sister chromatid cohesion"/>
    <property type="evidence" value="ECO:0007669"/>
    <property type="project" value="InterPro"/>
</dbReference>
<comment type="caution">
    <text evidence="9">The sequence shown here is derived from an EMBL/GenBank/DDBJ whole genome shotgun (WGS) entry which is preliminary data.</text>
</comment>
<gene>
    <name evidence="6 9" type="primary">smc</name>
    <name evidence="9" type="ORF">DCF25_13985</name>
</gene>
<comment type="subcellular location">
    <subcellularLocation>
        <location evidence="6">Cytoplasm</location>
    </subcellularLocation>
</comment>
<name>A0A2W4UEA2_9CYAN</name>
<organism evidence="9 10">
    <name type="scientific">Leptolyngbya foveolarum</name>
    <dbReference type="NCBI Taxonomy" id="47253"/>
    <lineage>
        <taxon>Bacteria</taxon>
        <taxon>Bacillati</taxon>
        <taxon>Cyanobacteriota</taxon>
        <taxon>Cyanophyceae</taxon>
        <taxon>Leptolyngbyales</taxon>
        <taxon>Leptolyngbyaceae</taxon>
        <taxon>Leptolyngbya group</taxon>
        <taxon>Leptolyngbya</taxon>
    </lineage>
</organism>
<dbReference type="Gene3D" id="3.40.50.300">
    <property type="entry name" value="P-loop containing nucleotide triphosphate hydrolases"/>
    <property type="match status" value="2"/>
</dbReference>
<proteinExistence type="inferred from homology"/>
<evidence type="ECO:0000256" key="7">
    <source>
        <dbReference type="SAM" id="MobiDB-lite"/>
    </source>
</evidence>
<dbReference type="Proteomes" id="UP000249354">
    <property type="component" value="Unassembled WGS sequence"/>
</dbReference>